<organism evidence="3 4">
    <name type="scientific">Nocardia donostiensis</name>
    <dbReference type="NCBI Taxonomy" id="1538463"/>
    <lineage>
        <taxon>Bacteria</taxon>
        <taxon>Bacillati</taxon>
        <taxon>Actinomycetota</taxon>
        <taxon>Actinomycetes</taxon>
        <taxon>Mycobacteriales</taxon>
        <taxon>Nocardiaceae</taxon>
        <taxon>Nocardia</taxon>
    </lineage>
</organism>
<dbReference type="EMBL" id="MUMY01000015">
    <property type="protein sequence ID" value="ONM47483.1"/>
    <property type="molecule type" value="Genomic_DNA"/>
</dbReference>
<comment type="caution">
    <text evidence="3">The sequence shown here is derived from an EMBL/GenBank/DDBJ whole genome shotgun (WGS) entry which is preliminary data.</text>
</comment>
<protein>
    <recommendedName>
        <fullName evidence="2">O-acyltransferase WSD1 C-terminal domain-containing protein</fullName>
    </recommendedName>
</protein>
<sequence>MSSLAPQDATMYWLSGRGRNDLFLLYCFAESRRSTTELRSFVAVRSRTITDLRVRVTADPTGRAYPAWADCAFSDDQFVEHPLPDADWPHLLDALGYLLDSSVDAAWRPWRLHVFRNIRNAPTPDPAVTVAVLQISHALADGKHAADLARQLFAPGAGTEQIVPTVVADLGTNEAPDLGINEMSDLGMGVDSSAGAEPSSAIEEPGPARKTLGARTTADSADGAMVEQGRVGRSGPIAEGVCRIGRGVRAAADMCRILWRGWKAFRAQRKLAALTTAGEVPAPGTGYPPGPLNGPEQVGGHVVRMIVCGAEEFRVPGVSVSVVALTAVSIALERYLSSRGEPVDRLGAQVPMALPAAAHIRNNYRSLGVDLCAGEPDPRRRAAAIAADLAARRTRALHPLAAAQDAVTAALPAAMLRRDIDRYPLHTIPDSIAGHTVVSSVDRGPADLVFGDAPVRFTGGFPALGSVMHLTHGVHGLGNTITVSVHADPAALPDLDTYVDLLRTTLQEIATTLTPLPGPAK</sequence>
<dbReference type="Proteomes" id="UP000188836">
    <property type="component" value="Unassembled WGS sequence"/>
</dbReference>
<dbReference type="Pfam" id="PF06974">
    <property type="entry name" value="WS_DGAT_C"/>
    <property type="match status" value="1"/>
</dbReference>
<dbReference type="STRING" id="1538463.B0T36_14860"/>
<feature type="region of interest" description="Disordered" evidence="1">
    <location>
        <begin position="190"/>
        <end position="223"/>
    </location>
</feature>
<evidence type="ECO:0000313" key="3">
    <source>
        <dbReference type="EMBL" id="ONM47483.1"/>
    </source>
</evidence>
<accession>A0A1W0B5X1</accession>
<evidence type="ECO:0000256" key="1">
    <source>
        <dbReference type="SAM" id="MobiDB-lite"/>
    </source>
</evidence>
<dbReference type="OrthoDB" id="4370976at2"/>
<gene>
    <name evidence="3" type="ORF">B0T46_18185</name>
</gene>
<evidence type="ECO:0000259" key="2">
    <source>
        <dbReference type="Pfam" id="PF06974"/>
    </source>
</evidence>
<reference evidence="3 4" key="1">
    <citation type="journal article" date="2016" name="Antonie Van Leeuwenhoek">
        <title>Nocardia donostiensis sp. nov., isolated from human respiratory specimens.</title>
        <authorList>
            <person name="Ercibengoa M."/>
            <person name="Bell M."/>
            <person name="Marimon J.M."/>
            <person name="Humrighouse B."/>
            <person name="Klenk H.P."/>
            <person name="Potter G."/>
            <person name="Perez-Trallero E."/>
        </authorList>
    </citation>
    <scope>NUCLEOTIDE SEQUENCE [LARGE SCALE GENOMIC DNA]</scope>
    <source>
        <strain evidence="3 4">X1655</strain>
    </source>
</reference>
<keyword evidence="4" id="KW-1185">Reference proteome</keyword>
<dbReference type="AlphaFoldDB" id="A0A1W0B5X1"/>
<evidence type="ECO:0000313" key="4">
    <source>
        <dbReference type="Proteomes" id="UP000188836"/>
    </source>
</evidence>
<dbReference type="InterPro" id="IPR009721">
    <property type="entry name" value="O-acyltransferase_WSD1_C"/>
</dbReference>
<proteinExistence type="predicted"/>
<name>A0A1W0B5X1_9NOCA</name>
<dbReference type="RefSeq" id="WP_077118841.1">
    <property type="nucleotide sequence ID" value="NZ_LOKT01000009.1"/>
</dbReference>
<feature type="domain" description="O-acyltransferase WSD1 C-terminal" evidence="2">
    <location>
        <begin position="365"/>
        <end position="509"/>
    </location>
</feature>